<evidence type="ECO:0000313" key="3">
    <source>
        <dbReference type="Proteomes" id="UP000501568"/>
    </source>
</evidence>
<keyword evidence="3" id="KW-1185">Reference proteome</keyword>
<gene>
    <name evidence="2" type="ORF">G5C33_00920</name>
</gene>
<dbReference type="RefSeq" id="WP_165325493.1">
    <property type="nucleotide sequence ID" value="NZ_CP049109.1"/>
</dbReference>
<keyword evidence="1" id="KW-0472">Membrane</keyword>
<dbReference type="EMBL" id="CP049109">
    <property type="protein sequence ID" value="QIG78495.1"/>
    <property type="molecule type" value="Genomic_DNA"/>
</dbReference>
<reference evidence="2 3" key="1">
    <citation type="submission" date="2020-02" db="EMBL/GenBank/DDBJ databases">
        <authorList>
            <person name="Zheng R.K."/>
            <person name="Sun C.M."/>
        </authorList>
    </citation>
    <scope>NUCLEOTIDE SEQUENCE [LARGE SCALE GENOMIC DNA]</scope>
    <source>
        <strain evidence="3">zrk23</strain>
    </source>
</reference>
<proteinExistence type="predicted"/>
<feature type="transmembrane region" description="Helical" evidence="1">
    <location>
        <begin position="28"/>
        <end position="47"/>
    </location>
</feature>
<sequence>MNILRFFSPTRAWRDLRFFLSKQRRHKLVFAGLAALVTAYILFAFWADSSFETPYKEREIIYVDSWPLNRTDAEIIEQQKIDAEKRRAEEAALEAKRRERQAGYQRLDNSLREWGF</sequence>
<protein>
    <submittedName>
        <fullName evidence="2">Uncharacterized protein</fullName>
    </submittedName>
</protein>
<organism evidence="2 3">
    <name type="scientific">Stakelama tenebrarum</name>
    <dbReference type="NCBI Taxonomy" id="2711215"/>
    <lineage>
        <taxon>Bacteria</taxon>
        <taxon>Pseudomonadati</taxon>
        <taxon>Pseudomonadota</taxon>
        <taxon>Alphaproteobacteria</taxon>
        <taxon>Sphingomonadales</taxon>
        <taxon>Sphingomonadaceae</taxon>
        <taxon>Stakelama</taxon>
    </lineage>
</organism>
<name>A0A6G6Y0P6_9SPHN</name>
<dbReference type="Proteomes" id="UP000501568">
    <property type="component" value="Chromosome"/>
</dbReference>
<dbReference type="KEGG" id="spzr:G5C33_00920"/>
<dbReference type="AlphaFoldDB" id="A0A6G6Y0P6"/>
<accession>A0A6G6Y0P6</accession>
<keyword evidence="1" id="KW-1133">Transmembrane helix</keyword>
<evidence type="ECO:0000256" key="1">
    <source>
        <dbReference type="SAM" id="Phobius"/>
    </source>
</evidence>
<keyword evidence="1" id="KW-0812">Transmembrane</keyword>
<evidence type="ECO:0000313" key="2">
    <source>
        <dbReference type="EMBL" id="QIG78495.1"/>
    </source>
</evidence>